<dbReference type="Pfam" id="PF06985">
    <property type="entry name" value="HET"/>
    <property type="match status" value="1"/>
</dbReference>
<name>A0A0D2PE15_HYPSF</name>
<dbReference type="OrthoDB" id="5303367at2759"/>
<dbReference type="Proteomes" id="UP000054270">
    <property type="component" value="Unassembled WGS sequence"/>
</dbReference>
<proteinExistence type="predicted"/>
<dbReference type="EMBL" id="KN817589">
    <property type="protein sequence ID" value="KJA18450.1"/>
    <property type="molecule type" value="Genomic_DNA"/>
</dbReference>
<feature type="domain" description="Heterokaryon incompatibility" evidence="1">
    <location>
        <begin position="217"/>
        <end position="306"/>
    </location>
</feature>
<protein>
    <recommendedName>
        <fullName evidence="1">Heterokaryon incompatibility domain-containing protein</fullName>
    </recommendedName>
</protein>
<accession>A0A0D2PE15</accession>
<evidence type="ECO:0000313" key="2">
    <source>
        <dbReference type="EMBL" id="KJA18450.1"/>
    </source>
</evidence>
<sequence>MLTRLTGKAAPDSNVASDTGAKELLNALVAFLQPVIRGYAASPASAKARSKTADRSGTEVINGSEGRNLLSALTVFVKAVKSPQVVHNKKEDLSQPVAAVERTRTSEVPLGLPKEVTRSELETKTLSAARAHVFNKMPIRLLAFDLTGSNIRLIERNEIFSCILPGVFSKIAEPQFQLAWAKAEELTDSEHSALSFQYRSNTMKELLKGIVEKNVDYAILSHTWMRDIPGDVTFQDWATREHNPQGNAKIVNFCEVAALDHDVTLGWIDSICINKDSSSELDESIRSMYNWYQHASVCITYLAETTHIADAPSDSWFTRGWTLQELLAPARNVFYNKKWIQLGSSSDADIQSVIREACGITSTELELSWSGDIEEIPFSRRMQMACGRQVTREEDTSYSLMGILGVDISIAYGEGASRAFFRLVRELFSTKKNIIDLFNRSYNLGESLLPSSLESYRYREHWWDYTAWGTCLDEYPPLVPIIPTHLGMRIPLLLAPALVTKMVDNENYRPKGDVSATQTATFLLDTGEKEEVRILLLDSRLYTGDLASLRSSNPVTLPDTARMAGIVNFGIDSRGHILLPGKCLALDLHWEGVKEGNFTPSGDVMIRSGTPFNFNLEFRKGLKFPKAKIEEHGMQLVSLYL</sequence>
<keyword evidence="3" id="KW-1185">Reference proteome</keyword>
<gene>
    <name evidence="2" type="ORF">HYPSUDRAFT_959599</name>
</gene>
<evidence type="ECO:0000259" key="1">
    <source>
        <dbReference type="Pfam" id="PF06985"/>
    </source>
</evidence>
<dbReference type="AlphaFoldDB" id="A0A0D2PE15"/>
<dbReference type="PANTHER" id="PTHR10622:SF10">
    <property type="entry name" value="HET DOMAIN-CONTAINING PROTEIN"/>
    <property type="match status" value="1"/>
</dbReference>
<dbReference type="InterPro" id="IPR010730">
    <property type="entry name" value="HET"/>
</dbReference>
<reference evidence="3" key="1">
    <citation type="submission" date="2014-04" db="EMBL/GenBank/DDBJ databases">
        <title>Evolutionary Origins and Diversification of the Mycorrhizal Mutualists.</title>
        <authorList>
            <consortium name="DOE Joint Genome Institute"/>
            <consortium name="Mycorrhizal Genomics Consortium"/>
            <person name="Kohler A."/>
            <person name="Kuo A."/>
            <person name="Nagy L.G."/>
            <person name="Floudas D."/>
            <person name="Copeland A."/>
            <person name="Barry K.W."/>
            <person name="Cichocki N."/>
            <person name="Veneault-Fourrey C."/>
            <person name="LaButti K."/>
            <person name="Lindquist E.A."/>
            <person name="Lipzen A."/>
            <person name="Lundell T."/>
            <person name="Morin E."/>
            <person name="Murat C."/>
            <person name="Riley R."/>
            <person name="Ohm R."/>
            <person name="Sun H."/>
            <person name="Tunlid A."/>
            <person name="Henrissat B."/>
            <person name="Grigoriev I.V."/>
            <person name="Hibbett D.S."/>
            <person name="Martin F."/>
        </authorList>
    </citation>
    <scope>NUCLEOTIDE SEQUENCE [LARGE SCALE GENOMIC DNA]</scope>
    <source>
        <strain evidence="3">FD-334 SS-4</strain>
    </source>
</reference>
<dbReference type="STRING" id="945553.A0A0D2PE15"/>
<evidence type="ECO:0000313" key="3">
    <source>
        <dbReference type="Proteomes" id="UP000054270"/>
    </source>
</evidence>
<dbReference type="PANTHER" id="PTHR10622">
    <property type="entry name" value="HET DOMAIN-CONTAINING PROTEIN"/>
    <property type="match status" value="1"/>
</dbReference>
<organism evidence="2 3">
    <name type="scientific">Hypholoma sublateritium (strain FD-334 SS-4)</name>
    <dbReference type="NCBI Taxonomy" id="945553"/>
    <lineage>
        <taxon>Eukaryota</taxon>
        <taxon>Fungi</taxon>
        <taxon>Dikarya</taxon>
        <taxon>Basidiomycota</taxon>
        <taxon>Agaricomycotina</taxon>
        <taxon>Agaricomycetes</taxon>
        <taxon>Agaricomycetidae</taxon>
        <taxon>Agaricales</taxon>
        <taxon>Agaricineae</taxon>
        <taxon>Strophariaceae</taxon>
        <taxon>Hypholoma</taxon>
    </lineage>
</organism>